<name>A0AAP0BJ62_9ASPA</name>
<organism evidence="4 5">
    <name type="scientific">Platanthera zijinensis</name>
    <dbReference type="NCBI Taxonomy" id="2320716"/>
    <lineage>
        <taxon>Eukaryota</taxon>
        <taxon>Viridiplantae</taxon>
        <taxon>Streptophyta</taxon>
        <taxon>Embryophyta</taxon>
        <taxon>Tracheophyta</taxon>
        <taxon>Spermatophyta</taxon>
        <taxon>Magnoliopsida</taxon>
        <taxon>Liliopsida</taxon>
        <taxon>Asparagales</taxon>
        <taxon>Orchidaceae</taxon>
        <taxon>Orchidoideae</taxon>
        <taxon>Orchideae</taxon>
        <taxon>Orchidinae</taxon>
        <taxon>Platanthera</taxon>
    </lineage>
</organism>
<dbReference type="AlphaFoldDB" id="A0AAP0BJ62"/>
<evidence type="ECO:0008006" key="6">
    <source>
        <dbReference type="Google" id="ProtNLM"/>
    </source>
</evidence>
<accession>A0AAP0BJ62</accession>
<dbReference type="Gene3D" id="1.25.40.10">
    <property type="entry name" value="Tetratricopeptide repeat domain"/>
    <property type="match status" value="1"/>
</dbReference>
<evidence type="ECO:0000256" key="1">
    <source>
        <dbReference type="ARBA" id="ARBA00007626"/>
    </source>
</evidence>
<dbReference type="PANTHER" id="PTHR47447">
    <property type="entry name" value="OS03G0856100 PROTEIN"/>
    <property type="match status" value="1"/>
</dbReference>
<dbReference type="InterPro" id="IPR002885">
    <property type="entry name" value="PPR_rpt"/>
</dbReference>
<evidence type="ECO:0000256" key="2">
    <source>
        <dbReference type="ARBA" id="ARBA00022737"/>
    </source>
</evidence>
<feature type="repeat" description="PPR" evidence="3">
    <location>
        <begin position="27"/>
        <end position="62"/>
    </location>
</feature>
<proteinExistence type="inferred from homology"/>
<dbReference type="EMBL" id="JBBWWQ010000008">
    <property type="protein sequence ID" value="KAK8941285.1"/>
    <property type="molecule type" value="Genomic_DNA"/>
</dbReference>
<evidence type="ECO:0000313" key="4">
    <source>
        <dbReference type="EMBL" id="KAK8941285.1"/>
    </source>
</evidence>
<dbReference type="InterPro" id="IPR011990">
    <property type="entry name" value="TPR-like_helical_dom_sf"/>
</dbReference>
<reference evidence="4 5" key="1">
    <citation type="journal article" date="2022" name="Nat. Plants">
        <title>Genomes of leafy and leafless Platanthera orchids illuminate the evolution of mycoheterotrophy.</title>
        <authorList>
            <person name="Li M.H."/>
            <person name="Liu K.W."/>
            <person name="Li Z."/>
            <person name="Lu H.C."/>
            <person name="Ye Q.L."/>
            <person name="Zhang D."/>
            <person name="Wang J.Y."/>
            <person name="Li Y.F."/>
            <person name="Zhong Z.M."/>
            <person name="Liu X."/>
            <person name="Yu X."/>
            <person name="Liu D.K."/>
            <person name="Tu X.D."/>
            <person name="Liu B."/>
            <person name="Hao Y."/>
            <person name="Liao X.Y."/>
            <person name="Jiang Y.T."/>
            <person name="Sun W.H."/>
            <person name="Chen J."/>
            <person name="Chen Y.Q."/>
            <person name="Ai Y."/>
            <person name="Zhai J.W."/>
            <person name="Wu S.S."/>
            <person name="Zhou Z."/>
            <person name="Hsiao Y.Y."/>
            <person name="Wu W.L."/>
            <person name="Chen Y.Y."/>
            <person name="Lin Y.F."/>
            <person name="Hsu J.L."/>
            <person name="Li C.Y."/>
            <person name="Wang Z.W."/>
            <person name="Zhao X."/>
            <person name="Zhong W.Y."/>
            <person name="Ma X.K."/>
            <person name="Ma L."/>
            <person name="Huang J."/>
            <person name="Chen G.Z."/>
            <person name="Huang M.Z."/>
            <person name="Huang L."/>
            <person name="Peng D.H."/>
            <person name="Luo Y.B."/>
            <person name="Zou S.Q."/>
            <person name="Chen S.P."/>
            <person name="Lan S."/>
            <person name="Tsai W.C."/>
            <person name="Van de Peer Y."/>
            <person name="Liu Z.J."/>
        </authorList>
    </citation>
    <scope>NUCLEOTIDE SEQUENCE [LARGE SCALE GENOMIC DNA]</scope>
    <source>
        <strain evidence="4">Lor287</strain>
    </source>
</reference>
<sequence>MPLREARSFPPYYPFSKKPAIEGVMPNVVAHTAVIKAYANVGGHSKEAIHTFDRMLASGISPNAYTNAILIKGLARDSKIPEARKYLLEMMIRGI</sequence>
<dbReference type="PROSITE" id="PS51375">
    <property type="entry name" value="PPR"/>
    <property type="match status" value="1"/>
</dbReference>
<dbReference type="Proteomes" id="UP001418222">
    <property type="component" value="Unassembled WGS sequence"/>
</dbReference>
<protein>
    <recommendedName>
        <fullName evidence="6">Pentatricopeptide repeat-containing protein</fullName>
    </recommendedName>
</protein>
<keyword evidence="2" id="KW-0677">Repeat</keyword>
<dbReference type="Pfam" id="PF13041">
    <property type="entry name" value="PPR_2"/>
    <property type="match status" value="1"/>
</dbReference>
<gene>
    <name evidence="4" type="ORF">KSP39_PZI010521</name>
</gene>
<comment type="similarity">
    <text evidence="1">Belongs to the PPR family. P subfamily.</text>
</comment>
<evidence type="ECO:0000256" key="3">
    <source>
        <dbReference type="PROSITE-ProRule" id="PRU00708"/>
    </source>
</evidence>
<comment type="caution">
    <text evidence="4">The sequence shown here is derived from an EMBL/GenBank/DDBJ whole genome shotgun (WGS) entry which is preliminary data.</text>
</comment>
<dbReference type="PANTHER" id="PTHR47447:SF22">
    <property type="entry name" value="TETRATRICOPEPTIDE-LIKE HELICAL DOMAIN SUPERFAMILY"/>
    <property type="match status" value="1"/>
</dbReference>
<evidence type="ECO:0000313" key="5">
    <source>
        <dbReference type="Proteomes" id="UP001418222"/>
    </source>
</evidence>
<dbReference type="NCBIfam" id="TIGR00756">
    <property type="entry name" value="PPR"/>
    <property type="match status" value="2"/>
</dbReference>
<keyword evidence="5" id="KW-1185">Reference proteome</keyword>